<dbReference type="PANTHER" id="PTHR43297">
    <property type="entry name" value="OLIGOPEPTIDE TRANSPORT ATP-BINDING PROTEIN APPD"/>
    <property type="match status" value="1"/>
</dbReference>
<dbReference type="SUPFAM" id="SSF52540">
    <property type="entry name" value="P-loop containing nucleoside triphosphate hydrolases"/>
    <property type="match status" value="1"/>
</dbReference>
<organism evidence="9 10">
    <name type="scientific">Cohnella herbarum</name>
    <dbReference type="NCBI Taxonomy" id="2728023"/>
    <lineage>
        <taxon>Bacteria</taxon>
        <taxon>Bacillati</taxon>
        <taxon>Bacillota</taxon>
        <taxon>Bacilli</taxon>
        <taxon>Bacillales</taxon>
        <taxon>Paenibacillaceae</taxon>
        <taxon>Cohnella</taxon>
    </lineage>
</organism>
<feature type="domain" description="ABC transporter" evidence="8">
    <location>
        <begin position="20"/>
        <end position="267"/>
    </location>
</feature>
<evidence type="ECO:0000313" key="10">
    <source>
        <dbReference type="Proteomes" id="UP000502248"/>
    </source>
</evidence>
<dbReference type="GO" id="GO:0016887">
    <property type="term" value="F:ATP hydrolysis activity"/>
    <property type="evidence" value="ECO:0007669"/>
    <property type="project" value="InterPro"/>
</dbReference>
<dbReference type="NCBIfam" id="NF047578">
    <property type="entry name" value="opine_ATP_CntD"/>
    <property type="match status" value="1"/>
</dbReference>
<dbReference type="NCBIfam" id="NF047576">
    <property type="entry name" value="opine_ATP_CntF"/>
    <property type="match status" value="1"/>
</dbReference>
<dbReference type="AlphaFoldDB" id="A0A7Z2ZKA9"/>
<dbReference type="InterPro" id="IPR017871">
    <property type="entry name" value="ABC_transporter-like_CS"/>
</dbReference>
<comment type="similarity">
    <text evidence="2">Belongs to the ABC transporter superfamily.</text>
</comment>
<gene>
    <name evidence="9" type="ORF">HH215_06010</name>
</gene>
<keyword evidence="3" id="KW-0813">Transport</keyword>
<reference evidence="9 10" key="1">
    <citation type="submission" date="2020-04" db="EMBL/GenBank/DDBJ databases">
        <title>Genome sequencing of novel species.</title>
        <authorList>
            <person name="Heo J."/>
            <person name="Kim S.-J."/>
            <person name="Kim J.-S."/>
            <person name="Hong S.-B."/>
            <person name="Kwon S.-W."/>
        </authorList>
    </citation>
    <scope>NUCLEOTIDE SEQUENCE [LARGE SCALE GENOMIC DNA]</scope>
    <source>
        <strain evidence="9 10">MFER-1</strain>
    </source>
</reference>
<keyword evidence="6 9" id="KW-0067">ATP-binding</keyword>
<keyword evidence="10" id="KW-1185">Reference proteome</keyword>
<dbReference type="InterPro" id="IPR003593">
    <property type="entry name" value="AAA+_ATPase"/>
</dbReference>
<evidence type="ECO:0000259" key="8">
    <source>
        <dbReference type="PROSITE" id="PS50893"/>
    </source>
</evidence>
<dbReference type="KEGG" id="cheb:HH215_06010"/>
<proteinExistence type="inferred from homology"/>
<dbReference type="GO" id="GO:0005886">
    <property type="term" value="C:plasma membrane"/>
    <property type="evidence" value="ECO:0007669"/>
    <property type="project" value="UniProtKB-SubCell"/>
</dbReference>
<accession>A0A7Z2ZKA9</accession>
<dbReference type="GO" id="GO:0005524">
    <property type="term" value="F:ATP binding"/>
    <property type="evidence" value="ECO:0007669"/>
    <property type="project" value="UniProtKB-KW"/>
</dbReference>
<comment type="subcellular location">
    <subcellularLocation>
        <location evidence="1">Cell membrane</location>
        <topology evidence="1">Peripheral membrane protein</topology>
    </subcellularLocation>
</comment>
<evidence type="ECO:0000256" key="4">
    <source>
        <dbReference type="ARBA" id="ARBA00022475"/>
    </source>
</evidence>
<evidence type="ECO:0000256" key="3">
    <source>
        <dbReference type="ARBA" id="ARBA00022448"/>
    </source>
</evidence>
<dbReference type="Proteomes" id="UP000502248">
    <property type="component" value="Chromosome"/>
</dbReference>
<evidence type="ECO:0000313" key="9">
    <source>
        <dbReference type="EMBL" id="QJD82778.1"/>
    </source>
</evidence>
<dbReference type="Pfam" id="PF00005">
    <property type="entry name" value="ABC_tran"/>
    <property type="match status" value="1"/>
</dbReference>
<dbReference type="PANTHER" id="PTHR43297:SF2">
    <property type="entry name" value="DIPEPTIDE TRANSPORT ATP-BINDING PROTEIN DPPD"/>
    <property type="match status" value="1"/>
</dbReference>
<evidence type="ECO:0000256" key="6">
    <source>
        <dbReference type="ARBA" id="ARBA00022840"/>
    </source>
</evidence>
<dbReference type="EMBL" id="CP051680">
    <property type="protein sequence ID" value="QJD82778.1"/>
    <property type="molecule type" value="Genomic_DNA"/>
</dbReference>
<evidence type="ECO:0000256" key="1">
    <source>
        <dbReference type="ARBA" id="ARBA00004202"/>
    </source>
</evidence>
<keyword evidence="4" id="KW-1003">Cell membrane</keyword>
<dbReference type="PROSITE" id="PS00211">
    <property type="entry name" value="ABC_TRANSPORTER_1"/>
    <property type="match status" value="1"/>
</dbReference>
<keyword evidence="5" id="KW-0547">Nucleotide-binding</keyword>
<dbReference type="SMART" id="SM00382">
    <property type="entry name" value="AAA"/>
    <property type="match status" value="1"/>
</dbReference>
<name>A0A7Z2ZKA9_9BACL</name>
<sequence>MQRQRIYEGKRRRNPLENIIEVANLKIWDSRTGNVMIQNSSFAVKKGSCLAIVGESGSGKSLTCRAIMRLNKAGLRQSGDILLDGMNLSELSEKEMRKKRGKQLCMILQNGMRAFDPSCVIGVHLKETLACHFGWSRDEITARMKMAMESVLLKDPIAVMNQYPHQLSGGMLQRVMIALAIVLEPDIVIADEPTTALDTISQFEVVEQFIRLREKMGGSMIFVSHDLGVVQKIADDVLVMKEGDIVERGTTRAIFTEPQHEYTQYLVSTKLALHHHFEIVMGGVSVAEH</sequence>
<dbReference type="CDD" id="cd03257">
    <property type="entry name" value="ABC_NikE_OppD_transporters"/>
    <property type="match status" value="1"/>
</dbReference>
<dbReference type="PROSITE" id="PS50893">
    <property type="entry name" value="ABC_TRANSPORTER_2"/>
    <property type="match status" value="1"/>
</dbReference>
<protein>
    <submittedName>
        <fullName evidence="9">ABC transporter ATP-binding protein</fullName>
    </submittedName>
</protein>
<evidence type="ECO:0000256" key="2">
    <source>
        <dbReference type="ARBA" id="ARBA00005417"/>
    </source>
</evidence>
<dbReference type="InterPro" id="IPR027417">
    <property type="entry name" value="P-loop_NTPase"/>
</dbReference>
<evidence type="ECO:0000256" key="7">
    <source>
        <dbReference type="ARBA" id="ARBA00023136"/>
    </source>
</evidence>
<dbReference type="InterPro" id="IPR050388">
    <property type="entry name" value="ABC_Ni/Peptide_Import"/>
</dbReference>
<keyword evidence="7" id="KW-0472">Membrane</keyword>
<evidence type="ECO:0000256" key="5">
    <source>
        <dbReference type="ARBA" id="ARBA00022741"/>
    </source>
</evidence>
<dbReference type="Gene3D" id="3.40.50.300">
    <property type="entry name" value="P-loop containing nucleotide triphosphate hydrolases"/>
    <property type="match status" value="1"/>
</dbReference>
<dbReference type="InterPro" id="IPR003439">
    <property type="entry name" value="ABC_transporter-like_ATP-bd"/>
</dbReference>